<dbReference type="Proteomes" id="UP000235371">
    <property type="component" value="Unassembled WGS sequence"/>
</dbReference>
<dbReference type="SUPFAM" id="SSF51905">
    <property type="entry name" value="FAD/NAD(P)-binding domain"/>
    <property type="match status" value="1"/>
</dbReference>
<evidence type="ECO:0000313" key="8">
    <source>
        <dbReference type="Proteomes" id="UP000235371"/>
    </source>
</evidence>
<keyword evidence="5" id="KW-0503">Monooxygenase</keyword>
<feature type="domain" description="FAD-binding" evidence="6">
    <location>
        <begin position="304"/>
        <end position="367"/>
    </location>
</feature>
<keyword evidence="4" id="KW-0560">Oxidoreductase</keyword>
<comment type="cofactor">
    <cofactor evidence="1">
        <name>FAD</name>
        <dbReference type="ChEBI" id="CHEBI:57692"/>
    </cofactor>
</comment>
<dbReference type="OrthoDB" id="47494at2759"/>
<dbReference type="EMBL" id="KZ613912">
    <property type="protein sequence ID" value="PMD52229.1"/>
    <property type="molecule type" value="Genomic_DNA"/>
</dbReference>
<evidence type="ECO:0000313" key="7">
    <source>
        <dbReference type="EMBL" id="PMD52229.1"/>
    </source>
</evidence>
<dbReference type="RefSeq" id="XP_024729133.1">
    <property type="nucleotide sequence ID" value="XM_024887562.1"/>
</dbReference>
<dbReference type="InParanoid" id="A0A2J6SN82"/>
<evidence type="ECO:0000256" key="2">
    <source>
        <dbReference type="ARBA" id="ARBA00022630"/>
    </source>
</evidence>
<keyword evidence="3" id="KW-0274">FAD</keyword>
<dbReference type="PANTHER" id="PTHR47178:SF2">
    <property type="entry name" value="FAD-BINDING DOMAIN-CONTAINING PROTEIN"/>
    <property type="match status" value="1"/>
</dbReference>
<dbReference type="STRING" id="1095630.A0A2J6SN82"/>
<evidence type="ECO:0000256" key="5">
    <source>
        <dbReference type="ARBA" id="ARBA00023033"/>
    </source>
</evidence>
<dbReference type="GeneID" id="36595638"/>
<dbReference type="Gene3D" id="3.50.50.60">
    <property type="entry name" value="FAD/NAD(P)-binding domain"/>
    <property type="match status" value="1"/>
</dbReference>
<sequence>MKVLIIGAGTTGLLIAQGLKKNGIPFELFEREESYESTKRSRDWGMVLHWGVDHFNTLLPDDLLKRLPRIQCDPYYEGEHGPVPDIRFLNAKTGDLLSTVATKGMRRVSRRKTRVFFSEGLEIQYGRKITGVSTASDSVTASFADGTTATGTHLIGVDGAKSFLRTFLLGPEKAALTPLDILLLNFKTSFTAEQARFLKENPAFHPIMNFGINPDPKTFFLLSNLDVPDRNDASTWMWQFTYSFPTQNADEVIAMTHGQRLDMLREGSEKWIDPWKSALKWLKDGTEIPADKVNLWKNITGWDNHGGRVTLAGDAAHAMPPYRGQGVNNSIQDAANYVVAMKRIIDGEDTKQIVDAYDSEMLARGSREIEISMPAAIATHSIELFGDGPLAKIGVKQKEFTPKAEESRL</sequence>
<name>A0A2J6SN82_9HELO</name>
<dbReference type="AlphaFoldDB" id="A0A2J6SN82"/>
<protein>
    <submittedName>
        <fullName evidence="7">FAD/NAD(P)-binding domain-containing protein</fullName>
    </submittedName>
</protein>
<accession>A0A2J6SN82</accession>
<dbReference type="InterPro" id="IPR036188">
    <property type="entry name" value="FAD/NAD-bd_sf"/>
</dbReference>
<evidence type="ECO:0000256" key="3">
    <source>
        <dbReference type="ARBA" id="ARBA00022827"/>
    </source>
</evidence>
<organism evidence="7 8">
    <name type="scientific">Hyaloscypha bicolor E</name>
    <dbReference type="NCBI Taxonomy" id="1095630"/>
    <lineage>
        <taxon>Eukaryota</taxon>
        <taxon>Fungi</taxon>
        <taxon>Dikarya</taxon>
        <taxon>Ascomycota</taxon>
        <taxon>Pezizomycotina</taxon>
        <taxon>Leotiomycetes</taxon>
        <taxon>Helotiales</taxon>
        <taxon>Hyaloscyphaceae</taxon>
        <taxon>Hyaloscypha</taxon>
        <taxon>Hyaloscypha bicolor</taxon>
    </lineage>
</organism>
<keyword evidence="8" id="KW-1185">Reference proteome</keyword>
<evidence type="ECO:0000259" key="6">
    <source>
        <dbReference type="Pfam" id="PF01494"/>
    </source>
</evidence>
<evidence type="ECO:0000256" key="4">
    <source>
        <dbReference type="ARBA" id="ARBA00023002"/>
    </source>
</evidence>
<keyword evidence="2" id="KW-0285">Flavoprotein</keyword>
<dbReference type="GO" id="GO:0071949">
    <property type="term" value="F:FAD binding"/>
    <property type="evidence" value="ECO:0007669"/>
    <property type="project" value="InterPro"/>
</dbReference>
<reference evidence="7 8" key="1">
    <citation type="submission" date="2016-04" db="EMBL/GenBank/DDBJ databases">
        <title>A degradative enzymes factory behind the ericoid mycorrhizal symbiosis.</title>
        <authorList>
            <consortium name="DOE Joint Genome Institute"/>
            <person name="Martino E."/>
            <person name="Morin E."/>
            <person name="Grelet G."/>
            <person name="Kuo A."/>
            <person name="Kohler A."/>
            <person name="Daghino S."/>
            <person name="Barry K."/>
            <person name="Choi C."/>
            <person name="Cichocki N."/>
            <person name="Clum A."/>
            <person name="Copeland A."/>
            <person name="Hainaut M."/>
            <person name="Haridas S."/>
            <person name="Labutti K."/>
            <person name="Lindquist E."/>
            <person name="Lipzen A."/>
            <person name="Khouja H.-R."/>
            <person name="Murat C."/>
            <person name="Ohm R."/>
            <person name="Olson A."/>
            <person name="Spatafora J."/>
            <person name="Veneault-Fourrey C."/>
            <person name="Henrissat B."/>
            <person name="Grigoriev I."/>
            <person name="Martin F."/>
            <person name="Perotto S."/>
        </authorList>
    </citation>
    <scope>NUCLEOTIDE SEQUENCE [LARGE SCALE GENOMIC DNA]</scope>
    <source>
        <strain evidence="7 8">E</strain>
    </source>
</reference>
<dbReference type="GO" id="GO:0004497">
    <property type="term" value="F:monooxygenase activity"/>
    <property type="evidence" value="ECO:0007669"/>
    <property type="project" value="UniProtKB-KW"/>
</dbReference>
<evidence type="ECO:0000256" key="1">
    <source>
        <dbReference type="ARBA" id="ARBA00001974"/>
    </source>
</evidence>
<gene>
    <name evidence="7" type="ORF">K444DRAFT_669841</name>
</gene>
<dbReference type="PANTHER" id="PTHR47178">
    <property type="entry name" value="MONOOXYGENASE, FAD-BINDING"/>
    <property type="match status" value="1"/>
</dbReference>
<proteinExistence type="predicted"/>
<dbReference type="InterPro" id="IPR002938">
    <property type="entry name" value="FAD-bd"/>
</dbReference>
<dbReference type="Pfam" id="PF01494">
    <property type="entry name" value="FAD_binding_3"/>
    <property type="match status" value="1"/>
</dbReference>
<dbReference type="PRINTS" id="PR00420">
    <property type="entry name" value="RNGMNOXGNASE"/>
</dbReference>